<reference evidence="1 2" key="1">
    <citation type="submission" date="2015-01" db="EMBL/GenBank/DDBJ databases">
        <title>Evolution of Trichinella species and genotypes.</title>
        <authorList>
            <person name="Korhonen P.K."/>
            <person name="Edoardo P."/>
            <person name="Giuseppe L.R."/>
            <person name="Gasser R.B."/>
        </authorList>
    </citation>
    <scope>NUCLEOTIDE SEQUENCE [LARGE SCALE GENOMIC DNA]</scope>
    <source>
        <strain evidence="1">ISS1980</strain>
    </source>
</reference>
<evidence type="ECO:0000313" key="2">
    <source>
        <dbReference type="Proteomes" id="UP000054843"/>
    </source>
</evidence>
<proteinExistence type="predicted"/>
<name>A0A0V1M2C4_9BILA</name>
<accession>A0A0V1M2C4</accession>
<protein>
    <submittedName>
        <fullName evidence="1">Uncharacterized protein</fullName>
    </submittedName>
</protein>
<dbReference type="AlphaFoldDB" id="A0A0V1M2C4"/>
<keyword evidence="2" id="KW-1185">Reference proteome</keyword>
<sequence>MEGELVRRKRHWGIEIVGDFVENETARSRKKAYNVARKKAAPARRIIWWWGFSGEVTAGCGKRASKTVRVKAALGRKNGSGPGVEKTALGQAKCRRVFVGKTAGGVKRRAKLFGEKPPRSEEILVGNFGGEHGTLRKNACKAVWGKAAPCQTKFCCFRFCAKETARGRKKASMVDRVKAALGRKNERGIGREKTGSFWGEKGEWRKIACKIVWEKAALGRTKLWWSGFCGKETARAEKKASMVDRPKAALSHKNGRAVAGEKTALGHRKCRGVVAEKAGTWRKNACKAVWGKVAPGQTKFSWQKAALKFENGRGVGVEKTALGDRKCRGVLEEKTARCEKLQPNLFGESRTGTDKIQVGWILGKGNGTGQKIASMFDRIKAALAGKNGIGVGEEKTALGYTKCGSVLSEKTARGGKICANLFGGKLPRARQNSAGLDFVERKRHGG</sequence>
<evidence type="ECO:0000313" key="1">
    <source>
        <dbReference type="EMBL" id="KRZ66020.1"/>
    </source>
</evidence>
<gene>
    <name evidence="1" type="ORF">T10_11055</name>
</gene>
<dbReference type="EMBL" id="JYDO01000273">
    <property type="protein sequence ID" value="KRZ66020.1"/>
    <property type="molecule type" value="Genomic_DNA"/>
</dbReference>
<comment type="caution">
    <text evidence="1">The sequence shown here is derived from an EMBL/GenBank/DDBJ whole genome shotgun (WGS) entry which is preliminary data.</text>
</comment>
<organism evidence="1 2">
    <name type="scientific">Trichinella papuae</name>
    <dbReference type="NCBI Taxonomy" id="268474"/>
    <lineage>
        <taxon>Eukaryota</taxon>
        <taxon>Metazoa</taxon>
        <taxon>Ecdysozoa</taxon>
        <taxon>Nematoda</taxon>
        <taxon>Enoplea</taxon>
        <taxon>Dorylaimia</taxon>
        <taxon>Trichinellida</taxon>
        <taxon>Trichinellidae</taxon>
        <taxon>Trichinella</taxon>
    </lineage>
</organism>
<dbReference type="Proteomes" id="UP000054843">
    <property type="component" value="Unassembled WGS sequence"/>
</dbReference>